<evidence type="ECO:0000313" key="2">
    <source>
        <dbReference type="EMBL" id="OIQ80289.1"/>
    </source>
</evidence>
<accession>A0A1J5Q9I0</accession>
<protein>
    <submittedName>
        <fullName evidence="2">Uncharacterized protein</fullName>
    </submittedName>
</protein>
<feature type="region of interest" description="Disordered" evidence="1">
    <location>
        <begin position="42"/>
        <end position="69"/>
    </location>
</feature>
<proteinExistence type="predicted"/>
<dbReference type="EMBL" id="MLJW01001082">
    <property type="protein sequence ID" value="OIQ80289.1"/>
    <property type="molecule type" value="Genomic_DNA"/>
</dbReference>
<sequence length="135" mass="14448">MTETRKRPTRATKAAAVSAPATAAAPDAAIAEIKVAKTAKLKTPGRVAAATPPAREVREEKHKKKKMVRDSFTMPESDHAQIAVLKERCLKSGVSAKKSEVLRAALKCLASLSDLELTKSITDLDFIKTGRPAKA</sequence>
<comment type="caution">
    <text evidence="2">The sequence shown here is derived from an EMBL/GenBank/DDBJ whole genome shotgun (WGS) entry which is preliminary data.</text>
</comment>
<name>A0A1J5Q9I0_9ZZZZ</name>
<gene>
    <name evidence="2" type="ORF">GALL_379660</name>
</gene>
<feature type="compositionally biased region" description="Low complexity" evidence="1">
    <location>
        <begin position="11"/>
        <end position="23"/>
    </location>
</feature>
<reference evidence="2" key="1">
    <citation type="submission" date="2016-10" db="EMBL/GenBank/DDBJ databases">
        <title>Sequence of Gallionella enrichment culture.</title>
        <authorList>
            <person name="Poehlein A."/>
            <person name="Muehling M."/>
            <person name="Daniel R."/>
        </authorList>
    </citation>
    <scope>NUCLEOTIDE SEQUENCE</scope>
</reference>
<feature type="region of interest" description="Disordered" evidence="1">
    <location>
        <begin position="1"/>
        <end position="23"/>
    </location>
</feature>
<dbReference type="AlphaFoldDB" id="A0A1J5Q9I0"/>
<evidence type="ECO:0000256" key="1">
    <source>
        <dbReference type="SAM" id="MobiDB-lite"/>
    </source>
</evidence>
<organism evidence="2">
    <name type="scientific">mine drainage metagenome</name>
    <dbReference type="NCBI Taxonomy" id="410659"/>
    <lineage>
        <taxon>unclassified sequences</taxon>
        <taxon>metagenomes</taxon>
        <taxon>ecological metagenomes</taxon>
    </lineage>
</organism>